<reference evidence="1" key="1">
    <citation type="journal article" date="2015" name="Nature">
        <title>Complex archaea that bridge the gap between prokaryotes and eukaryotes.</title>
        <authorList>
            <person name="Spang A."/>
            <person name="Saw J.H."/>
            <person name="Jorgensen S.L."/>
            <person name="Zaremba-Niedzwiedzka K."/>
            <person name="Martijn J."/>
            <person name="Lind A.E."/>
            <person name="van Eijk R."/>
            <person name="Schleper C."/>
            <person name="Guy L."/>
            <person name="Ettema T.J."/>
        </authorList>
    </citation>
    <scope>NUCLEOTIDE SEQUENCE</scope>
</reference>
<accession>A0A0F9TLZ3</accession>
<gene>
    <name evidence="1" type="ORF">LCGC14_0635990</name>
</gene>
<protein>
    <submittedName>
        <fullName evidence="1">Uncharacterized protein</fullName>
    </submittedName>
</protein>
<dbReference type="AlphaFoldDB" id="A0A0F9TLZ3"/>
<proteinExistence type="predicted"/>
<organism evidence="1">
    <name type="scientific">marine sediment metagenome</name>
    <dbReference type="NCBI Taxonomy" id="412755"/>
    <lineage>
        <taxon>unclassified sequences</taxon>
        <taxon>metagenomes</taxon>
        <taxon>ecological metagenomes</taxon>
    </lineage>
</organism>
<name>A0A0F9TLZ3_9ZZZZ</name>
<dbReference type="EMBL" id="LAZR01001133">
    <property type="protein sequence ID" value="KKN50101.1"/>
    <property type="molecule type" value="Genomic_DNA"/>
</dbReference>
<sequence>MKALLVSEKRHKEWKIFCSKKGISMVDATDTLLELGMKSKDIKSKS</sequence>
<comment type="caution">
    <text evidence="1">The sequence shown here is derived from an EMBL/GenBank/DDBJ whole genome shotgun (WGS) entry which is preliminary data.</text>
</comment>
<evidence type="ECO:0000313" key="1">
    <source>
        <dbReference type="EMBL" id="KKN50101.1"/>
    </source>
</evidence>